<protein>
    <submittedName>
        <fullName evidence="2">Alpha/beta hydrolase</fullName>
    </submittedName>
</protein>
<sequence>MFPGFLCRNFFKKKLMWYYNWRTNAIIYISNFSTGVKKVYINIDGINIFYKKEGQGKKVLFLHGWGGNSNSFLPVFNALSKEFEVYAVDFPGFGRSDFPDGDWDVTRYMEITYKFLERLGLEKVSIIAHSFGGRVAIMLAALHPEVVDKLVLVNSAGLIPKRGWKYYYRVYRFKLIKSLLLLLGKKDAVEKLYERYGSKDYKEAGRLRGTFVKVINQDLRGYLKKIKAPTLLIWGDKDRETPIEFAKIMEKEIPDAGLVVFENAGHFSYLERLNDFIIIVSYFLR</sequence>
<dbReference type="AlphaFoldDB" id="A0A357VNG3"/>
<proteinExistence type="predicted"/>
<feature type="domain" description="AB hydrolase-1" evidence="1">
    <location>
        <begin position="59"/>
        <end position="155"/>
    </location>
</feature>
<dbReference type="PRINTS" id="PR00111">
    <property type="entry name" value="ABHYDROLASE"/>
</dbReference>
<dbReference type="Proteomes" id="UP000264445">
    <property type="component" value="Unassembled WGS sequence"/>
</dbReference>
<dbReference type="GO" id="GO:0016020">
    <property type="term" value="C:membrane"/>
    <property type="evidence" value="ECO:0007669"/>
    <property type="project" value="TreeGrafter"/>
</dbReference>
<dbReference type="SUPFAM" id="SSF53474">
    <property type="entry name" value="alpha/beta-Hydrolases"/>
    <property type="match status" value="1"/>
</dbReference>
<dbReference type="Gene3D" id="3.40.50.1820">
    <property type="entry name" value="alpha/beta hydrolase"/>
    <property type="match status" value="1"/>
</dbReference>
<keyword evidence="2" id="KW-0378">Hydrolase</keyword>
<dbReference type="EMBL" id="DOLB01000114">
    <property type="protein sequence ID" value="HBT49746.1"/>
    <property type="molecule type" value="Genomic_DNA"/>
</dbReference>
<gene>
    <name evidence="2" type="ORF">DEA61_07970</name>
</gene>
<organism evidence="2 3">
    <name type="scientific">Caldanaerobacter subterraneus</name>
    <dbReference type="NCBI Taxonomy" id="911092"/>
    <lineage>
        <taxon>Bacteria</taxon>
        <taxon>Bacillati</taxon>
        <taxon>Bacillota</taxon>
        <taxon>Clostridia</taxon>
        <taxon>Thermoanaerobacterales</taxon>
        <taxon>Thermoanaerobacteraceae</taxon>
        <taxon>Caldanaerobacter</taxon>
    </lineage>
</organism>
<dbReference type="OMA" id="CGHAAMM"/>
<comment type="caution">
    <text evidence="2">The sequence shown here is derived from an EMBL/GenBank/DDBJ whole genome shotgun (WGS) entry which is preliminary data.</text>
</comment>
<dbReference type="PANTHER" id="PTHR43798:SF33">
    <property type="entry name" value="HYDROLASE, PUTATIVE (AFU_ORTHOLOGUE AFUA_2G14860)-RELATED"/>
    <property type="match status" value="1"/>
</dbReference>
<dbReference type="Pfam" id="PF00561">
    <property type="entry name" value="Abhydrolase_1"/>
    <property type="match status" value="2"/>
</dbReference>
<evidence type="ECO:0000259" key="1">
    <source>
        <dbReference type="Pfam" id="PF00561"/>
    </source>
</evidence>
<name>A0A357VNG3_9THEO</name>
<accession>A0A357VNG3</accession>
<evidence type="ECO:0000313" key="2">
    <source>
        <dbReference type="EMBL" id="HBT49746.1"/>
    </source>
</evidence>
<reference evidence="2 3" key="1">
    <citation type="journal article" date="2018" name="Nat. Biotechnol.">
        <title>A standardized bacterial taxonomy based on genome phylogeny substantially revises the tree of life.</title>
        <authorList>
            <person name="Parks D.H."/>
            <person name="Chuvochina M."/>
            <person name="Waite D.W."/>
            <person name="Rinke C."/>
            <person name="Skarshewski A."/>
            <person name="Chaumeil P.A."/>
            <person name="Hugenholtz P."/>
        </authorList>
    </citation>
    <scope>NUCLEOTIDE SEQUENCE [LARGE SCALE GENOMIC DNA]</scope>
    <source>
        <strain evidence="2">UBA12544</strain>
    </source>
</reference>
<dbReference type="InterPro" id="IPR000073">
    <property type="entry name" value="AB_hydrolase_1"/>
</dbReference>
<evidence type="ECO:0000313" key="3">
    <source>
        <dbReference type="Proteomes" id="UP000264445"/>
    </source>
</evidence>
<dbReference type="InterPro" id="IPR050266">
    <property type="entry name" value="AB_hydrolase_sf"/>
</dbReference>
<dbReference type="PANTHER" id="PTHR43798">
    <property type="entry name" value="MONOACYLGLYCEROL LIPASE"/>
    <property type="match status" value="1"/>
</dbReference>
<feature type="domain" description="AB hydrolase-1" evidence="1">
    <location>
        <begin position="211"/>
        <end position="272"/>
    </location>
</feature>
<dbReference type="GO" id="GO:0016787">
    <property type="term" value="F:hydrolase activity"/>
    <property type="evidence" value="ECO:0007669"/>
    <property type="project" value="UniProtKB-KW"/>
</dbReference>
<dbReference type="InterPro" id="IPR029058">
    <property type="entry name" value="AB_hydrolase_fold"/>
</dbReference>